<keyword evidence="1" id="KW-0732">Signal</keyword>
<evidence type="ECO:0000256" key="1">
    <source>
        <dbReference type="SAM" id="SignalP"/>
    </source>
</evidence>
<keyword evidence="3" id="KW-1185">Reference proteome</keyword>
<dbReference type="AlphaFoldDB" id="A0A9W8LY66"/>
<gene>
    <name evidence="2" type="ORF">IWW36_003817</name>
</gene>
<dbReference type="Proteomes" id="UP001139887">
    <property type="component" value="Unassembled WGS sequence"/>
</dbReference>
<comment type="caution">
    <text evidence="2">The sequence shown here is derived from an EMBL/GenBank/DDBJ whole genome shotgun (WGS) entry which is preliminary data.</text>
</comment>
<protein>
    <submittedName>
        <fullName evidence="2">Uncharacterized protein</fullName>
    </submittedName>
</protein>
<accession>A0A9W8LY66</accession>
<dbReference type="EMBL" id="JANBUW010000300">
    <property type="protein sequence ID" value="KAJ2847523.1"/>
    <property type="molecule type" value="Genomic_DNA"/>
</dbReference>
<feature type="signal peptide" evidence="1">
    <location>
        <begin position="1"/>
        <end position="16"/>
    </location>
</feature>
<dbReference type="OrthoDB" id="6423516at2759"/>
<evidence type="ECO:0000313" key="3">
    <source>
        <dbReference type="Proteomes" id="UP001139887"/>
    </source>
</evidence>
<name>A0A9W8LY66_9FUNG</name>
<sequence length="70" mass="7754">MKIFAAIAAFFAVAFAGEGIYNARPAYDIKPQYHAPKYEAPKHETPKYEAPKPYVAPKPYIAPKPYVAPA</sequence>
<reference evidence="2" key="1">
    <citation type="submission" date="2022-07" db="EMBL/GenBank/DDBJ databases">
        <title>Phylogenomic reconstructions and comparative analyses of Kickxellomycotina fungi.</title>
        <authorList>
            <person name="Reynolds N.K."/>
            <person name="Stajich J.E."/>
            <person name="Barry K."/>
            <person name="Grigoriev I.V."/>
            <person name="Crous P."/>
            <person name="Smith M.E."/>
        </authorList>
    </citation>
    <scope>NUCLEOTIDE SEQUENCE</scope>
    <source>
        <strain evidence="2">NRRL 1566</strain>
    </source>
</reference>
<proteinExistence type="predicted"/>
<organism evidence="2 3">
    <name type="scientific">Coemansia brasiliensis</name>
    <dbReference type="NCBI Taxonomy" id="2650707"/>
    <lineage>
        <taxon>Eukaryota</taxon>
        <taxon>Fungi</taxon>
        <taxon>Fungi incertae sedis</taxon>
        <taxon>Zoopagomycota</taxon>
        <taxon>Kickxellomycotina</taxon>
        <taxon>Kickxellomycetes</taxon>
        <taxon>Kickxellales</taxon>
        <taxon>Kickxellaceae</taxon>
        <taxon>Coemansia</taxon>
    </lineage>
</organism>
<feature type="non-terminal residue" evidence="2">
    <location>
        <position position="70"/>
    </location>
</feature>
<feature type="chain" id="PRO_5040830940" evidence="1">
    <location>
        <begin position="17"/>
        <end position="70"/>
    </location>
</feature>
<evidence type="ECO:0000313" key="2">
    <source>
        <dbReference type="EMBL" id="KAJ2847523.1"/>
    </source>
</evidence>